<gene>
    <name evidence="1" type="ORF">EGYM00163_LOCUS17078</name>
</gene>
<accession>A0A7S4CTD6</accession>
<name>A0A7S4CTD6_9EUGL</name>
<proteinExistence type="predicted"/>
<protein>
    <submittedName>
        <fullName evidence="1">Uncharacterized protein</fullName>
    </submittedName>
</protein>
<dbReference type="EMBL" id="HBJA01048365">
    <property type="protein sequence ID" value="CAE0805952.1"/>
    <property type="molecule type" value="Transcribed_RNA"/>
</dbReference>
<organism evidence="1">
    <name type="scientific">Eutreptiella gymnastica</name>
    <dbReference type="NCBI Taxonomy" id="73025"/>
    <lineage>
        <taxon>Eukaryota</taxon>
        <taxon>Discoba</taxon>
        <taxon>Euglenozoa</taxon>
        <taxon>Euglenida</taxon>
        <taxon>Spirocuta</taxon>
        <taxon>Euglenophyceae</taxon>
        <taxon>Eutreptiales</taxon>
        <taxon>Eutreptiaceae</taxon>
        <taxon>Eutreptiella</taxon>
    </lineage>
</organism>
<sequence length="115" mass="12972">MQAGNKAWGDMITRATALSLQAEKAIYQQRQEVKLWATGRQGVMVQCLVDCLNLVECMDHAWQVVVREWEREKLQIQYLGQLTKDVIYPVPISHISRAYPGSTSGLIEIPGIGML</sequence>
<dbReference type="AlphaFoldDB" id="A0A7S4CTD6"/>
<evidence type="ECO:0000313" key="1">
    <source>
        <dbReference type="EMBL" id="CAE0805952.1"/>
    </source>
</evidence>
<reference evidence="1" key="1">
    <citation type="submission" date="2021-01" db="EMBL/GenBank/DDBJ databases">
        <authorList>
            <person name="Corre E."/>
            <person name="Pelletier E."/>
            <person name="Niang G."/>
            <person name="Scheremetjew M."/>
            <person name="Finn R."/>
            <person name="Kale V."/>
            <person name="Holt S."/>
            <person name="Cochrane G."/>
            <person name="Meng A."/>
            <person name="Brown T."/>
            <person name="Cohen L."/>
        </authorList>
    </citation>
    <scope>NUCLEOTIDE SEQUENCE</scope>
    <source>
        <strain evidence="1">CCMP1594</strain>
    </source>
</reference>